<dbReference type="GO" id="GO:0016810">
    <property type="term" value="F:hydrolase activity, acting on carbon-nitrogen (but not peptide) bonds"/>
    <property type="evidence" value="ECO:0007669"/>
    <property type="project" value="InterPro"/>
</dbReference>
<evidence type="ECO:0000256" key="4">
    <source>
        <dbReference type="ARBA" id="ARBA00032976"/>
    </source>
</evidence>
<proteinExistence type="inferred from homology"/>
<evidence type="ECO:0000256" key="3">
    <source>
        <dbReference type="ARBA" id="ARBA00020071"/>
    </source>
</evidence>
<dbReference type="Pfam" id="PF01522">
    <property type="entry name" value="Polysacc_deac_1"/>
    <property type="match status" value="1"/>
</dbReference>
<dbReference type="CDD" id="cd10917">
    <property type="entry name" value="CE4_NodB_like_6s_7s"/>
    <property type="match status" value="1"/>
</dbReference>
<dbReference type="InterPro" id="IPR002509">
    <property type="entry name" value="NODB_dom"/>
</dbReference>
<dbReference type="EMBL" id="SNZR01000013">
    <property type="protein sequence ID" value="TDR90429.1"/>
    <property type="molecule type" value="Genomic_DNA"/>
</dbReference>
<keyword evidence="7" id="KW-1185">Reference proteome</keyword>
<dbReference type="InterPro" id="IPR011330">
    <property type="entry name" value="Glyco_hydro/deAcase_b/a-brl"/>
</dbReference>
<evidence type="ECO:0000313" key="6">
    <source>
        <dbReference type="EMBL" id="TDR90429.1"/>
    </source>
</evidence>
<dbReference type="OrthoDB" id="9784220at2"/>
<dbReference type="GO" id="GO:0005975">
    <property type="term" value="P:carbohydrate metabolic process"/>
    <property type="evidence" value="ECO:0007669"/>
    <property type="project" value="InterPro"/>
</dbReference>
<evidence type="ECO:0000256" key="2">
    <source>
        <dbReference type="ARBA" id="ARBA00010973"/>
    </source>
</evidence>
<accession>A0A4V3DXX5</accession>
<dbReference type="AlphaFoldDB" id="A0A4V3DXX5"/>
<dbReference type="RefSeq" id="WP_133771816.1">
    <property type="nucleotide sequence ID" value="NZ_SNZR01000013.1"/>
</dbReference>
<evidence type="ECO:0000256" key="1">
    <source>
        <dbReference type="ARBA" id="ARBA00003236"/>
    </source>
</evidence>
<protein>
    <recommendedName>
        <fullName evidence="3">Chitooligosaccharide deacetylase</fullName>
    </recommendedName>
    <alternativeName>
        <fullName evidence="4">Nodulation protein B</fullName>
    </alternativeName>
</protein>
<comment type="similarity">
    <text evidence="2">Belongs to the polysaccharide deacetylase family.</text>
</comment>
<dbReference type="PANTHER" id="PTHR10587">
    <property type="entry name" value="GLYCOSYL TRANSFERASE-RELATED"/>
    <property type="match status" value="1"/>
</dbReference>
<sequence>MRSLTLTFDNGPEPDVTPRVLDILRERGIRTTFFVIGEKLADPERRALAERAFDEGHWIGNHTYTHSKPLGLLPGPGVAEAEIGRTQDLIGELSHPDRLFRPYGNGGIISRALLSPSVVEHLVEGGYSCVLWKAIPRDWSDPDGWVDRALSQCEEQGRTVMVLHDLPSGAMAHLPRFLDGLAARGIAIRQDIPPEMMPIRRGRITQPIADYISDAPSECSA</sequence>
<dbReference type="Gene3D" id="3.20.20.370">
    <property type="entry name" value="Glycoside hydrolase/deacetylase"/>
    <property type="match status" value="1"/>
</dbReference>
<comment type="function">
    <text evidence="1">Is involved in generating a small heat-stable compound (Nod), an acylated oligomer of N-acetylglucosamine, that stimulates mitosis in various plant protoplasts.</text>
</comment>
<name>A0A4V3DXX5_9HYPH</name>
<feature type="domain" description="NodB homology" evidence="5">
    <location>
        <begin position="2"/>
        <end position="189"/>
    </location>
</feature>
<comment type="caution">
    <text evidence="6">The sequence shown here is derived from an EMBL/GenBank/DDBJ whole genome shotgun (WGS) entry which is preliminary data.</text>
</comment>
<evidence type="ECO:0000259" key="5">
    <source>
        <dbReference type="PROSITE" id="PS51677"/>
    </source>
</evidence>
<evidence type="ECO:0000313" key="7">
    <source>
        <dbReference type="Proteomes" id="UP000295122"/>
    </source>
</evidence>
<dbReference type="SUPFAM" id="SSF88713">
    <property type="entry name" value="Glycoside hydrolase/deacetylase"/>
    <property type="match status" value="1"/>
</dbReference>
<dbReference type="InterPro" id="IPR050248">
    <property type="entry name" value="Polysacc_deacetylase_ArnD"/>
</dbReference>
<dbReference type="PROSITE" id="PS51677">
    <property type="entry name" value="NODB"/>
    <property type="match status" value="1"/>
</dbReference>
<reference evidence="6 7" key="1">
    <citation type="submission" date="2019-03" db="EMBL/GenBank/DDBJ databases">
        <title>Genomic Encyclopedia of Type Strains, Phase IV (KMG-IV): sequencing the most valuable type-strain genomes for metagenomic binning, comparative biology and taxonomic classification.</title>
        <authorList>
            <person name="Goeker M."/>
        </authorList>
    </citation>
    <scope>NUCLEOTIDE SEQUENCE [LARGE SCALE GENOMIC DNA]</scope>
    <source>
        <strain evidence="6 7">DSM 25903</strain>
    </source>
</reference>
<gene>
    <name evidence="6" type="ORF">EV668_3280</name>
</gene>
<dbReference type="Proteomes" id="UP000295122">
    <property type="component" value="Unassembled WGS sequence"/>
</dbReference>
<organism evidence="6 7">
    <name type="scientific">Enterovirga rhinocerotis</name>
    <dbReference type="NCBI Taxonomy" id="1339210"/>
    <lineage>
        <taxon>Bacteria</taxon>
        <taxon>Pseudomonadati</taxon>
        <taxon>Pseudomonadota</taxon>
        <taxon>Alphaproteobacteria</taxon>
        <taxon>Hyphomicrobiales</taxon>
        <taxon>Methylobacteriaceae</taxon>
        <taxon>Enterovirga</taxon>
    </lineage>
</organism>